<proteinExistence type="predicted"/>
<sequence length="131" mass="14615">MSCQTAKSCKVLDTVPYRSVRSVSAHIRYSSPPFPSRPTFRLISDDSGVPGESRPKSCYRDFADHDRKLLQGHLCQIATERAREREKLVELWPIATLAEQIPVYALRLFAMTGSSTLGYYSTSITSRGGAD</sequence>
<dbReference type="EMBL" id="JACTNZ010000008">
    <property type="protein sequence ID" value="KAG5536422.1"/>
    <property type="molecule type" value="Genomic_DNA"/>
</dbReference>
<evidence type="ECO:0000313" key="1">
    <source>
        <dbReference type="EMBL" id="KAG5536422.1"/>
    </source>
</evidence>
<name>A0AAV6J7W3_9ERIC</name>
<dbReference type="AlphaFoldDB" id="A0AAV6J7W3"/>
<dbReference type="Proteomes" id="UP000823749">
    <property type="component" value="Chromosome 8"/>
</dbReference>
<gene>
    <name evidence="1" type="ORF">RHGRI_024004</name>
</gene>
<protein>
    <submittedName>
        <fullName evidence="1">Uncharacterized protein</fullName>
    </submittedName>
</protein>
<accession>A0AAV6J7W3</accession>
<comment type="caution">
    <text evidence="1">The sequence shown here is derived from an EMBL/GenBank/DDBJ whole genome shotgun (WGS) entry which is preliminary data.</text>
</comment>
<organism evidence="1 2">
    <name type="scientific">Rhododendron griersonianum</name>
    <dbReference type="NCBI Taxonomy" id="479676"/>
    <lineage>
        <taxon>Eukaryota</taxon>
        <taxon>Viridiplantae</taxon>
        <taxon>Streptophyta</taxon>
        <taxon>Embryophyta</taxon>
        <taxon>Tracheophyta</taxon>
        <taxon>Spermatophyta</taxon>
        <taxon>Magnoliopsida</taxon>
        <taxon>eudicotyledons</taxon>
        <taxon>Gunneridae</taxon>
        <taxon>Pentapetalae</taxon>
        <taxon>asterids</taxon>
        <taxon>Ericales</taxon>
        <taxon>Ericaceae</taxon>
        <taxon>Ericoideae</taxon>
        <taxon>Rhodoreae</taxon>
        <taxon>Rhododendron</taxon>
    </lineage>
</organism>
<evidence type="ECO:0000313" key="2">
    <source>
        <dbReference type="Proteomes" id="UP000823749"/>
    </source>
</evidence>
<reference evidence="1" key="1">
    <citation type="submission" date="2020-08" db="EMBL/GenBank/DDBJ databases">
        <title>Plant Genome Project.</title>
        <authorList>
            <person name="Zhang R.-G."/>
        </authorList>
    </citation>
    <scope>NUCLEOTIDE SEQUENCE</scope>
    <source>
        <strain evidence="1">WSP0</strain>
        <tissue evidence="1">Leaf</tissue>
    </source>
</reference>
<keyword evidence="2" id="KW-1185">Reference proteome</keyword>